<evidence type="ECO:0000313" key="8">
    <source>
        <dbReference type="Proteomes" id="UP000256310"/>
    </source>
</evidence>
<dbReference type="SUPFAM" id="SSF88659">
    <property type="entry name" value="Sigma3 and sigma4 domains of RNA polymerase sigma factors"/>
    <property type="match status" value="1"/>
</dbReference>
<dbReference type="InterPro" id="IPR013324">
    <property type="entry name" value="RNA_pol_sigma_r3/r4-like"/>
</dbReference>
<keyword evidence="3" id="KW-0731">Sigma factor</keyword>
<dbReference type="Gene3D" id="1.10.1740.10">
    <property type="match status" value="1"/>
</dbReference>
<evidence type="ECO:0000256" key="2">
    <source>
        <dbReference type="ARBA" id="ARBA00023015"/>
    </source>
</evidence>
<keyword evidence="4" id="KW-0804">Transcription</keyword>
<comment type="caution">
    <text evidence="7">The sequence shown here is derived from an EMBL/GenBank/DDBJ whole genome shotgun (WGS) entry which is preliminary data.</text>
</comment>
<dbReference type="PANTHER" id="PTHR43133:SF25">
    <property type="entry name" value="RNA POLYMERASE SIGMA FACTOR RFAY-RELATED"/>
    <property type="match status" value="1"/>
</dbReference>
<dbReference type="InterPro" id="IPR007627">
    <property type="entry name" value="RNA_pol_sigma70_r2"/>
</dbReference>
<evidence type="ECO:0000313" key="7">
    <source>
        <dbReference type="EMBL" id="RED16151.1"/>
    </source>
</evidence>
<reference evidence="7 8" key="1">
    <citation type="submission" date="2018-07" db="EMBL/GenBank/DDBJ databases">
        <title>Genomic Encyclopedia of Type Strains, Phase IV (KMG-IV): sequencing the most valuable type-strain genomes for metagenomic binning, comparative biology and taxonomic classification.</title>
        <authorList>
            <person name="Goeker M."/>
        </authorList>
    </citation>
    <scope>NUCLEOTIDE SEQUENCE [LARGE SCALE GENOMIC DNA]</scope>
    <source>
        <strain evidence="7 8">DSM 26725</strain>
    </source>
</reference>
<dbReference type="GO" id="GO:0016987">
    <property type="term" value="F:sigma factor activity"/>
    <property type="evidence" value="ECO:0007669"/>
    <property type="project" value="UniProtKB-KW"/>
</dbReference>
<organism evidence="7 8">
    <name type="scientific">Parasphingopyxis lamellibrachiae</name>
    <dbReference type="NCBI Taxonomy" id="680125"/>
    <lineage>
        <taxon>Bacteria</taxon>
        <taxon>Pseudomonadati</taxon>
        <taxon>Pseudomonadota</taxon>
        <taxon>Alphaproteobacteria</taxon>
        <taxon>Sphingomonadales</taxon>
        <taxon>Sphingomonadaceae</taxon>
        <taxon>Parasphingopyxis</taxon>
    </lineage>
</organism>
<feature type="domain" description="RNA polymerase sigma factor 70 region 4 type 2" evidence="6">
    <location>
        <begin position="119"/>
        <end position="170"/>
    </location>
</feature>
<dbReference type="PANTHER" id="PTHR43133">
    <property type="entry name" value="RNA POLYMERASE ECF-TYPE SIGMA FACTO"/>
    <property type="match status" value="1"/>
</dbReference>
<dbReference type="Gene3D" id="1.10.10.10">
    <property type="entry name" value="Winged helix-like DNA-binding domain superfamily/Winged helix DNA-binding domain"/>
    <property type="match status" value="1"/>
</dbReference>
<dbReference type="CDD" id="cd06171">
    <property type="entry name" value="Sigma70_r4"/>
    <property type="match status" value="1"/>
</dbReference>
<dbReference type="OrthoDB" id="9797134at2"/>
<evidence type="ECO:0000256" key="4">
    <source>
        <dbReference type="ARBA" id="ARBA00023163"/>
    </source>
</evidence>
<protein>
    <submittedName>
        <fullName evidence="7">RNA polymerase sigma-70 factor (ECF subfamily)</fullName>
    </submittedName>
</protein>
<dbReference type="InterPro" id="IPR039425">
    <property type="entry name" value="RNA_pol_sigma-70-like"/>
</dbReference>
<accession>A0A3D9FGC6</accession>
<evidence type="ECO:0000256" key="1">
    <source>
        <dbReference type="ARBA" id="ARBA00010641"/>
    </source>
</evidence>
<dbReference type="Proteomes" id="UP000256310">
    <property type="component" value="Unassembled WGS sequence"/>
</dbReference>
<dbReference type="Pfam" id="PF04542">
    <property type="entry name" value="Sigma70_r2"/>
    <property type="match status" value="1"/>
</dbReference>
<sequence>MDQSGRVYDELLVLHVQNGDRRALERLASRWQPRLLRSARRFTGDDELAREAVQECWLGITAGLKRLNDPAKFPGWAFTILRRRCAEKIKAHAKLRPRSDELTEDNAPAISPRGEDQAAIAQAFARLPEDQRIAATLYFVERLKLDEISAATGVPLGTVKSRIFTARKTLKTLLEGEI</sequence>
<keyword evidence="8" id="KW-1185">Reference proteome</keyword>
<dbReference type="EMBL" id="QRDP01000004">
    <property type="protein sequence ID" value="RED16151.1"/>
    <property type="molecule type" value="Genomic_DNA"/>
</dbReference>
<comment type="similarity">
    <text evidence="1">Belongs to the sigma-70 factor family. ECF subfamily.</text>
</comment>
<feature type="domain" description="RNA polymerase sigma-70 region 2" evidence="5">
    <location>
        <begin position="28"/>
        <end position="93"/>
    </location>
</feature>
<dbReference type="GO" id="GO:0006352">
    <property type="term" value="P:DNA-templated transcription initiation"/>
    <property type="evidence" value="ECO:0007669"/>
    <property type="project" value="InterPro"/>
</dbReference>
<keyword evidence="2" id="KW-0805">Transcription regulation</keyword>
<dbReference type="InterPro" id="IPR036388">
    <property type="entry name" value="WH-like_DNA-bd_sf"/>
</dbReference>
<gene>
    <name evidence="7" type="ORF">DFR46_1166</name>
</gene>
<dbReference type="AlphaFoldDB" id="A0A3D9FGC6"/>
<dbReference type="SUPFAM" id="SSF88946">
    <property type="entry name" value="Sigma2 domain of RNA polymerase sigma factors"/>
    <property type="match status" value="1"/>
</dbReference>
<dbReference type="NCBIfam" id="TIGR02937">
    <property type="entry name" value="sigma70-ECF"/>
    <property type="match status" value="1"/>
</dbReference>
<dbReference type="Pfam" id="PF08281">
    <property type="entry name" value="Sigma70_r4_2"/>
    <property type="match status" value="1"/>
</dbReference>
<dbReference type="RefSeq" id="WP_116235589.1">
    <property type="nucleotide sequence ID" value="NZ_QRDP01000004.1"/>
</dbReference>
<dbReference type="InterPro" id="IPR014284">
    <property type="entry name" value="RNA_pol_sigma-70_dom"/>
</dbReference>
<dbReference type="InterPro" id="IPR013325">
    <property type="entry name" value="RNA_pol_sigma_r2"/>
</dbReference>
<evidence type="ECO:0000259" key="6">
    <source>
        <dbReference type="Pfam" id="PF08281"/>
    </source>
</evidence>
<proteinExistence type="inferred from homology"/>
<evidence type="ECO:0000256" key="3">
    <source>
        <dbReference type="ARBA" id="ARBA00023082"/>
    </source>
</evidence>
<dbReference type="GO" id="GO:0003677">
    <property type="term" value="F:DNA binding"/>
    <property type="evidence" value="ECO:0007669"/>
    <property type="project" value="InterPro"/>
</dbReference>
<evidence type="ECO:0000259" key="5">
    <source>
        <dbReference type="Pfam" id="PF04542"/>
    </source>
</evidence>
<dbReference type="InterPro" id="IPR013249">
    <property type="entry name" value="RNA_pol_sigma70_r4_t2"/>
</dbReference>
<name>A0A3D9FGC6_9SPHN</name>